<dbReference type="PIRSF" id="PIRSF000410">
    <property type="entry name" value="CheR"/>
    <property type="match status" value="1"/>
</dbReference>
<comment type="caution">
    <text evidence="7">The sequence shown here is derived from an EMBL/GenBank/DDBJ whole genome shotgun (WGS) entry which is preliminary data.</text>
</comment>
<evidence type="ECO:0000256" key="3">
    <source>
        <dbReference type="ARBA" id="ARBA00022679"/>
    </source>
</evidence>
<name>A0ABV1RMY1_9ALTE</name>
<dbReference type="PANTHER" id="PTHR24422:SF10">
    <property type="entry name" value="CHEMOTAXIS PROTEIN METHYLTRANSFERASE 2"/>
    <property type="match status" value="1"/>
</dbReference>
<dbReference type="SMART" id="SM00138">
    <property type="entry name" value="MeTrc"/>
    <property type="match status" value="1"/>
</dbReference>
<keyword evidence="4 5" id="KW-0949">S-adenosyl-L-methionine</keyword>
<keyword evidence="3 5" id="KW-0808">Transferase</keyword>
<evidence type="ECO:0000256" key="5">
    <source>
        <dbReference type="PIRNR" id="PIRNR000410"/>
    </source>
</evidence>
<dbReference type="InterPro" id="IPR036804">
    <property type="entry name" value="CheR_N_sf"/>
</dbReference>
<evidence type="ECO:0000256" key="2">
    <source>
        <dbReference type="ARBA" id="ARBA00022603"/>
    </source>
</evidence>
<dbReference type="Pfam" id="PF01739">
    <property type="entry name" value="CheR"/>
    <property type="match status" value="1"/>
</dbReference>
<dbReference type="EMBL" id="JBELOE010000287">
    <property type="protein sequence ID" value="MER2494303.1"/>
    <property type="molecule type" value="Genomic_DNA"/>
</dbReference>
<keyword evidence="8" id="KW-1185">Reference proteome</keyword>
<reference evidence="7 8" key="1">
    <citation type="submission" date="2024-06" db="EMBL/GenBank/DDBJ databases">
        <authorList>
            <person name="Chen R.Y."/>
        </authorList>
    </citation>
    <scope>NUCLEOTIDE SEQUENCE [LARGE SCALE GENOMIC DNA]</scope>
    <source>
        <strain evidence="7 8">D2</strain>
    </source>
</reference>
<dbReference type="Pfam" id="PF03705">
    <property type="entry name" value="CheR_N"/>
    <property type="match status" value="1"/>
</dbReference>
<dbReference type="CDD" id="cd02440">
    <property type="entry name" value="AdoMet_MTases"/>
    <property type="match status" value="1"/>
</dbReference>
<feature type="domain" description="CheR-type methyltransferase" evidence="6">
    <location>
        <begin position="22"/>
        <end position="297"/>
    </location>
</feature>
<dbReference type="InterPro" id="IPR029063">
    <property type="entry name" value="SAM-dependent_MTases_sf"/>
</dbReference>
<dbReference type="EC" id="2.1.1.80" evidence="5"/>
<dbReference type="PANTHER" id="PTHR24422">
    <property type="entry name" value="CHEMOTAXIS PROTEIN METHYLTRANSFERASE"/>
    <property type="match status" value="1"/>
</dbReference>
<dbReference type="InterPro" id="IPR026024">
    <property type="entry name" value="Chemotaxis_MeTrfase_CheR"/>
</dbReference>
<dbReference type="SUPFAM" id="SSF53335">
    <property type="entry name" value="S-adenosyl-L-methionine-dependent methyltransferases"/>
    <property type="match status" value="1"/>
</dbReference>
<accession>A0ABV1RMY1</accession>
<sequence length="297" mass="34808">MSSLSALLTSPQEQSADGFLTSISDVEYGQIRDYFYKRSGIYFDDSKRYFVDKRVISRIKATGHEDFRSYFSFLRFDPSQSELQYLVNLMTVNETYFFREEYQLRAMVQGALQDIVRNKQPGDSIRIWSLPCSTGEEAFSIALYLLEFWPELEKYEVEIIGSDIDTHVLQKAKRGKYSARSVKNLPKYLKQKYFRHEVQSDTYQLVQEVRECVGFTTVNLHDDQSMAEFAKFDLIFCRNLLIYFDDVSRRQAAERLFDALNPEGILFLGHSETMSRVSSLFKVRRYCDTTGYKKELP</sequence>
<gene>
    <name evidence="7" type="ORF">ABS311_20715</name>
</gene>
<proteinExistence type="predicted"/>
<protein>
    <recommendedName>
        <fullName evidence="5">Chemotaxis protein methyltransferase</fullName>
        <ecNumber evidence="5">2.1.1.80</ecNumber>
    </recommendedName>
</protein>
<dbReference type="Proteomes" id="UP001467690">
    <property type="component" value="Unassembled WGS sequence"/>
</dbReference>
<evidence type="ECO:0000256" key="4">
    <source>
        <dbReference type="ARBA" id="ARBA00022691"/>
    </source>
</evidence>
<dbReference type="InterPro" id="IPR000780">
    <property type="entry name" value="CheR_MeTrfase"/>
</dbReference>
<organism evidence="7 8">
    <name type="scientific">Catenovulum sediminis</name>
    <dbReference type="NCBI Taxonomy" id="1740262"/>
    <lineage>
        <taxon>Bacteria</taxon>
        <taxon>Pseudomonadati</taxon>
        <taxon>Pseudomonadota</taxon>
        <taxon>Gammaproteobacteria</taxon>
        <taxon>Alteromonadales</taxon>
        <taxon>Alteromonadaceae</taxon>
        <taxon>Catenovulum</taxon>
    </lineage>
</organism>
<evidence type="ECO:0000313" key="7">
    <source>
        <dbReference type="EMBL" id="MER2494303.1"/>
    </source>
</evidence>
<dbReference type="InterPro" id="IPR022641">
    <property type="entry name" value="CheR_N"/>
</dbReference>
<dbReference type="RefSeq" id="WP_350403311.1">
    <property type="nucleotide sequence ID" value="NZ_JBELOE010000287.1"/>
</dbReference>
<dbReference type="PRINTS" id="PR00996">
    <property type="entry name" value="CHERMTFRASE"/>
</dbReference>
<evidence type="ECO:0000313" key="8">
    <source>
        <dbReference type="Proteomes" id="UP001467690"/>
    </source>
</evidence>
<keyword evidence="2 5" id="KW-0489">Methyltransferase</keyword>
<dbReference type="InterPro" id="IPR050903">
    <property type="entry name" value="Bact_Chemotaxis_MeTrfase"/>
</dbReference>
<dbReference type="PROSITE" id="PS50123">
    <property type="entry name" value="CHER"/>
    <property type="match status" value="1"/>
</dbReference>
<comment type="catalytic activity">
    <reaction evidence="1 5">
        <text>L-glutamyl-[protein] + S-adenosyl-L-methionine = [protein]-L-glutamate 5-O-methyl ester + S-adenosyl-L-homocysteine</text>
        <dbReference type="Rhea" id="RHEA:24452"/>
        <dbReference type="Rhea" id="RHEA-COMP:10208"/>
        <dbReference type="Rhea" id="RHEA-COMP:10311"/>
        <dbReference type="ChEBI" id="CHEBI:29973"/>
        <dbReference type="ChEBI" id="CHEBI:57856"/>
        <dbReference type="ChEBI" id="CHEBI:59789"/>
        <dbReference type="ChEBI" id="CHEBI:82795"/>
        <dbReference type="EC" id="2.1.1.80"/>
    </reaction>
</comment>
<dbReference type="Gene3D" id="1.10.155.10">
    <property type="entry name" value="Chemotaxis receptor methyltransferase CheR, N-terminal domain"/>
    <property type="match status" value="1"/>
</dbReference>
<comment type="function">
    <text evidence="5">Methylation of the membrane-bound methyl-accepting chemotaxis proteins (MCP) to form gamma-glutamyl methyl ester residues in MCP.</text>
</comment>
<evidence type="ECO:0000259" key="6">
    <source>
        <dbReference type="PROSITE" id="PS50123"/>
    </source>
</evidence>
<evidence type="ECO:0000256" key="1">
    <source>
        <dbReference type="ARBA" id="ARBA00001541"/>
    </source>
</evidence>
<dbReference type="InterPro" id="IPR022642">
    <property type="entry name" value="CheR_C"/>
</dbReference>
<dbReference type="Gene3D" id="3.40.50.150">
    <property type="entry name" value="Vaccinia Virus protein VP39"/>
    <property type="match status" value="1"/>
</dbReference>
<dbReference type="SUPFAM" id="SSF47757">
    <property type="entry name" value="Chemotaxis receptor methyltransferase CheR, N-terminal domain"/>
    <property type="match status" value="1"/>
</dbReference>